<organism evidence="3 4">
    <name type="scientific">Perkinsus olseni</name>
    <name type="common">Perkinsus atlanticus</name>
    <dbReference type="NCBI Taxonomy" id="32597"/>
    <lineage>
        <taxon>Eukaryota</taxon>
        <taxon>Sar</taxon>
        <taxon>Alveolata</taxon>
        <taxon>Perkinsozoa</taxon>
        <taxon>Perkinsea</taxon>
        <taxon>Perkinsida</taxon>
        <taxon>Perkinsidae</taxon>
        <taxon>Perkinsus</taxon>
    </lineage>
</organism>
<feature type="domain" description="Integrase zinc-binding" evidence="2">
    <location>
        <begin position="256"/>
        <end position="307"/>
    </location>
</feature>
<dbReference type="Gene3D" id="1.10.340.70">
    <property type="match status" value="1"/>
</dbReference>
<reference evidence="3 4" key="1">
    <citation type="submission" date="2020-04" db="EMBL/GenBank/DDBJ databases">
        <title>Perkinsus olseni comparative genomics.</title>
        <authorList>
            <person name="Bogema D.R."/>
        </authorList>
    </citation>
    <scope>NUCLEOTIDE SEQUENCE [LARGE SCALE GENOMIC DNA]</scope>
    <source>
        <strain evidence="3">00978-12</strain>
    </source>
</reference>
<dbReference type="FunFam" id="1.10.340.70:FF:000001">
    <property type="entry name" value="Retrovirus-related Pol polyprotein from transposon gypsy-like Protein"/>
    <property type="match status" value="1"/>
</dbReference>
<dbReference type="PANTHER" id="PTHR37984:SF15">
    <property type="entry name" value="INTEGRASE CATALYTIC DOMAIN-CONTAINING PROTEIN"/>
    <property type="match status" value="1"/>
</dbReference>
<feature type="region of interest" description="Disordered" evidence="1">
    <location>
        <begin position="639"/>
        <end position="659"/>
    </location>
</feature>
<evidence type="ECO:0000256" key="1">
    <source>
        <dbReference type="SAM" id="MobiDB-lite"/>
    </source>
</evidence>
<evidence type="ECO:0000313" key="3">
    <source>
        <dbReference type="EMBL" id="KAF4682553.1"/>
    </source>
</evidence>
<dbReference type="Proteomes" id="UP000541610">
    <property type="component" value="Unassembled WGS sequence"/>
</dbReference>
<evidence type="ECO:0000313" key="4">
    <source>
        <dbReference type="Proteomes" id="UP000541610"/>
    </source>
</evidence>
<sequence>MTPLTVEAYDGDKARKGMAPDRVDPRFPFRVEALVVDSLAYDLILGHDFMSHYGLDIQYSATPIQIVGNPPLKEPSSLPWFVEHPVQAANLKGKAESYCLSSQHTSCAATSPDNDSFDLSCPEYLVAGAGTKINVVPLTDEELREKDALSRLPSARSDMDIEQPEPPVHPAAMLAPVCLGSGLVHQLDMEVLKKEQFADSDLRRVMKRLFGERSDDRDERFSLYAARLLEFSLEDGVLMYTREVCDGRQPRVVPVIPSSLKDRMLYEAHELQGHQGLQATRRWLQSRCYWLDMEDDVRLHLYCCSKCFPSTTDSEGEEPYRPAMMATLASFVLDDPSARPVVAGNVSGVRPVIPSALVTASEEWSKEDIRLRQDEDDVIRLVKERLRDQQPFARPACFDDTYGCPNFLDKDFVAYNHPLVAGVVPSFDEECSARLLFLSELGEGPERGKDSREEAWPVEPRIVSAAGILRWLHSAQLGAMSVTIHCSGGATDGEVRSECDVLFCCYRHLEAALPVVMRLSRERPLAKNSYVFSARSMRAFESNLLDDLGRPSGLDRPEVLVDMLYKFESVRAKYGYPLPRAPLTPFPEPFETRPGERVVAPATGGNRRRQQRYSINYAWAQRTDSFDAVVRPVLDNYSKAEDSIEDRGGPEQEHWWRRS</sequence>
<dbReference type="EMBL" id="JABANP010000423">
    <property type="protein sequence ID" value="KAF4682553.1"/>
    <property type="molecule type" value="Genomic_DNA"/>
</dbReference>
<proteinExistence type="predicted"/>
<dbReference type="InterPro" id="IPR050951">
    <property type="entry name" value="Retrovirus_Pol_polyprotein"/>
</dbReference>
<dbReference type="OrthoDB" id="2013610at2759"/>
<comment type="caution">
    <text evidence="3">The sequence shown here is derived from an EMBL/GenBank/DDBJ whole genome shotgun (WGS) entry which is preliminary data.</text>
</comment>
<name>A0A7J6NFC9_PEROL</name>
<dbReference type="Pfam" id="PF17921">
    <property type="entry name" value="Integrase_H2C2"/>
    <property type="match status" value="1"/>
</dbReference>
<dbReference type="InterPro" id="IPR041588">
    <property type="entry name" value="Integrase_H2C2"/>
</dbReference>
<dbReference type="PANTHER" id="PTHR37984">
    <property type="entry name" value="PROTEIN CBG26694"/>
    <property type="match status" value="1"/>
</dbReference>
<dbReference type="AlphaFoldDB" id="A0A7J6NFC9"/>
<protein>
    <recommendedName>
        <fullName evidence="2">Integrase zinc-binding domain-containing protein</fullName>
    </recommendedName>
</protein>
<gene>
    <name evidence="3" type="ORF">FOZ60_010418</name>
</gene>
<accession>A0A7J6NFC9</accession>
<evidence type="ECO:0000259" key="2">
    <source>
        <dbReference type="Pfam" id="PF17921"/>
    </source>
</evidence>